<evidence type="ECO:0000313" key="2">
    <source>
        <dbReference type="Proteomes" id="UP000051254"/>
    </source>
</evidence>
<comment type="caution">
    <text evidence="1">The sequence shown here is derived from an EMBL/GenBank/DDBJ whole genome shotgun (WGS) entry which is preliminary data.</text>
</comment>
<organism evidence="1 2">
    <name type="scientific">Stenotrophomonas koreensis</name>
    <dbReference type="NCBI Taxonomy" id="266128"/>
    <lineage>
        <taxon>Bacteria</taxon>
        <taxon>Pseudomonadati</taxon>
        <taxon>Pseudomonadota</taxon>
        <taxon>Gammaproteobacteria</taxon>
        <taxon>Lysobacterales</taxon>
        <taxon>Lysobacteraceae</taxon>
        <taxon>Stenotrophomonas</taxon>
    </lineage>
</organism>
<dbReference type="EMBL" id="LDJH01000013">
    <property type="protein sequence ID" value="KRG57825.1"/>
    <property type="molecule type" value="Genomic_DNA"/>
</dbReference>
<evidence type="ECO:0000313" key="1">
    <source>
        <dbReference type="EMBL" id="KRG57825.1"/>
    </source>
</evidence>
<name>A0A0R0BWQ0_9GAMM</name>
<dbReference type="STRING" id="266128.ABB25_08330"/>
<reference evidence="1 2" key="1">
    <citation type="submission" date="2015-05" db="EMBL/GenBank/DDBJ databases">
        <title>Genome sequencing and analysis of members of genus Stenotrophomonas.</title>
        <authorList>
            <person name="Patil P.P."/>
            <person name="Midha S."/>
            <person name="Patil P.B."/>
        </authorList>
    </citation>
    <scope>NUCLEOTIDE SEQUENCE [LARGE SCALE GENOMIC DNA]</scope>
    <source>
        <strain evidence="1 2">DSM 17805</strain>
    </source>
</reference>
<dbReference type="AlphaFoldDB" id="A0A0R0BWQ0"/>
<accession>A0A0R0BWQ0</accession>
<protein>
    <submittedName>
        <fullName evidence="1">Uncharacterized protein</fullName>
    </submittedName>
</protein>
<dbReference type="RefSeq" id="WP_057665782.1">
    <property type="nucleotide sequence ID" value="NZ_LDJH01000013.1"/>
</dbReference>
<gene>
    <name evidence="1" type="ORF">ABB25_08330</name>
</gene>
<keyword evidence="2" id="KW-1185">Reference proteome</keyword>
<sequence>MSSIARTTELAAWLAADNLDAAIEAGLIHWQAQPGDDPAQAAQVAAAGQRLRAALAARERHRARAVRLRRIAAERDARRPAPASSGVAPALPANVAAILARAKARAGSGGQ</sequence>
<proteinExistence type="predicted"/>
<dbReference type="PATRIC" id="fig|266128.3.peg.533"/>
<dbReference type="Proteomes" id="UP000051254">
    <property type="component" value="Unassembled WGS sequence"/>
</dbReference>